<evidence type="ECO:0000313" key="1">
    <source>
        <dbReference type="EMBL" id="KAJ1173127.1"/>
    </source>
</evidence>
<dbReference type="EMBL" id="JANPWB010000007">
    <property type="protein sequence ID" value="KAJ1173127.1"/>
    <property type="molecule type" value="Genomic_DNA"/>
</dbReference>
<evidence type="ECO:0000313" key="2">
    <source>
        <dbReference type="Proteomes" id="UP001066276"/>
    </source>
</evidence>
<reference evidence="1" key="1">
    <citation type="journal article" date="2022" name="bioRxiv">
        <title>Sequencing and chromosome-scale assembly of the giantPleurodeles waltlgenome.</title>
        <authorList>
            <person name="Brown T."/>
            <person name="Elewa A."/>
            <person name="Iarovenko S."/>
            <person name="Subramanian E."/>
            <person name="Araus A.J."/>
            <person name="Petzold A."/>
            <person name="Susuki M."/>
            <person name="Suzuki K.-i.T."/>
            <person name="Hayashi T."/>
            <person name="Toyoda A."/>
            <person name="Oliveira C."/>
            <person name="Osipova E."/>
            <person name="Leigh N.D."/>
            <person name="Simon A."/>
            <person name="Yun M.H."/>
        </authorList>
    </citation>
    <scope>NUCLEOTIDE SEQUENCE</scope>
    <source>
        <strain evidence="1">20211129_DDA</strain>
        <tissue evidence="1">Liver</tissue>
    </source>
</reference>
<gene>
    <name evidence="1" type="ORF">NDU88_004968</name>
</gene>
<keyword evidence="2" id="KW-1185">Reference proteome</keyword>
<sequence length="99" mass="10901">MDRKQTAPAAMFRGADKLIQPGSCPPPAPRCGAAPKRLKGWTTRPRVLLCTRMWGPHHMAIETVCWSSVARHVPGRRRAKTGLLHRLRAKQGCAAPLSL</sequence>
<organism evidence="1 2">
    <name type="scientific">Pleurodeles waltl</name>
    <name type="common">Iberian ribbed newt</name>
    <dbReference type="NCBI Taxonomy" id="8319"/>
    <lineage>
        <taxon>Eukaryota</taxon>
        <taxon>Metazoa</taxon>
        <taxon>Chordata</taxon>
        <taxon>Craniata</taxon>
        <taxon>Vertebrata</taxon>
        <taxon>Euteleostomi</taxon>
        <taxon>Amphibia</taxon>
        <taxon>Batrachia</taxon>
        <taxon>Caudata</taxon>
        <taxon>Salamandroidea</taxon>
        <taxon>Salamandridae</taxon>
        <taxon>Pleurodelinae</taxon>
        <taxon>Pleurodeles</taxon>
    </lineage>
</organism>
<protein>
    <submittedName>
        <fullName evidence="1">Uncharacterized protein</fullName>
    </submittedName>
</protein>
<dbReference type="AlphaFoldDB" id="A0AAV7T9F5"/>
<dbReference type="Proteomes" id="UP001066276">
    <property type="component" value="Chromosome 4_1"/>
</dbReference>
<name>A0AAV7T9F5_PLEWA</name>
<proteinExistence type="predicted"/>
<comment type="caution">
    <text evidence="1">The sequence shown here is derived from an EMBL/GenBank/DDBJ whole genome shotgun (WGS) entry which is preliminary data.</text>
</comment>
<accession>A0AAV7T9F5</accession>